<dbReference type="Gene3D" id="3.30.565.10">
    <property type="entry name" value="Histidine kinase-like ATPase, C-terminal domain"/>
    <property type="match status" value="1"/>
</dbReference>
<keyword evidence="6" id="KW-0812">Transmembrane</keyword>
<evidence type="ECO:0000256" key="1">
    <source>
        <dbReference type="ARBA" id="ARBA00000085"/>
    </source>
</evidence>
<proteinExistence type="predicted"/>
<feature type="domain" description="Histidine kinase" evidence="7">
    <location>
        <begin position="84"/>
        <end position="306"/>
    </location>
</feature>
<evidence type="ECO:0000313" key="10">
    <source>
        <dbReference type="Proteomes" id="UP000326354"/>
    </source>
</evidence>
<keyword evidence="3 4" id="KW-0597">Phosphoprotein</keyword>
<dbReference type="SMART" id="SM00448">
    <property type="entry name" value="REC"/>
    <property type="match status" value="1"/>
</dbReference>
<name>A0A5S9IJM6_UABAM</name>
<dbReference type="CDD" id="cd00156">
    <property type="entry name" value="REC"/>
    <property type="match status" value="1"/>
</dbReference>
<feature type="coiled-coil region" evidence="5">
    <location>
        <begin position="27"/>
        <end position="65"/>
    </location>
</feature>
<dbReference type="SUPFAM" id="SSF52172">
    <property type="entry name" value="CheY-like"/>
    <property type="match status" value="1"/>
</dbReference>
<dbReference type="InterPro" id="IPR001789">
    <property type="entry name" value="Sig_transdc_resp-reg_receiver"/>
</dbReference>
<dbReference type="Pfam" id="PF02518">
    <property type="entry name" value="HATPase_c"/>
    <property type="match status" value="1"/>
</dbReference>
<reference evidence="9 10" key="1">
    <citation type="submission" date="2019-08" db="EMBL/GenBank/DDBJ databases">
        <title>Complete genome sequence of Candidatus Uab amorphum.</title>
        <authorList>
            <person name="Shiratori T."/>
            <person name="Suzuki S."/>
            <person name="Kakizawa Y."/>
            <person name="Ishida K."/>
        </authorList>
    </citation>
    <scope>NUCLEOTIDE SEQUENCE [LARGE SCALE GENOMIC DNA]</scope>
    <source>
        <strain evidence="9 10">SRT547</strain>
    </source>
</reference>
<dbReference type="Proteomes" id="UP000326354">
    <property type="component" value="Chromosome"/>
</dbReference>
<dbReference type="GO" id="GO:0000155">
    <property type="term" value="F:phosphorelay sensor kinase activity"/>
    <property type="evidence" value="ECO:0007669"/>
    <property type="project" value="InterPro"/>
</dbReference>
<dbReference type="SMART" id="SM00388">
    <property type="entry name" value="HisKA"/>
    <property type="match status" value="1"/>
</dbReference>
<dbReference type="SUPFAM" id="SSF47384">
    <property type="entry name" value="Homodimeric domain of signal transducing histidine kinase"/>
    <property type="match status" value="1"/>
</dbReference>
<dbReference type="InterPro" id="IPR003594">
    <property type="entry name" value="HATPase_dom"/>
</dbReference>
<dbReference type="InterPro" id="IPR004358">
    <property type="entry name" value="Sig_transdc_His_kin-like_C"/>
</dbReference>
<dbReference type="EC" id="2.7.13.3" evidence="2"/>
<dbReference type="CDD" id="cd00082">
    <property type="entry name" value="HisKA"/>
    <property type="match status" value="1"/>
</dbReference>
<dbReference type="Pfam" id="PF00072">
    <property type="entry name" value="Response_reg"/>
    <property type="match status" value="1"/>
</dbReference>
<sequence>MVKAIIVYIFLIMLALISLLFWHIVKRNRWETELKQAHNKLQKANAKLQSEIEQHEKTIREKHRIHTQLLHTQKLEAIGRLAGGISHDFNNLLTVILGYSDLIMEETSDNGDVYELAQEIKQVAQQATSLPRQLLAFSRKQVLQSEIVNVNSMLQKMSKFLTRMIREDIEFTINFHSDNTYVEIDPGQIEQVIMNLVLNACDAIPNGGKLSITTEHVHINPRVSEFMVDAVFGDFVCICVADNGCGIDKEHLPYVFEPFFTTKLNENSGLGLSVVYGIVKQHDGWIHLESSAKRGTCIKVFLPFCKNVYCHEEQDPQVSVELYQGQGEKILLVEDDVQVCRFTSRILQRNGYDVLKAHSAEEAIDIFFEKNCKFDLMISDVILPKKNGLELAEYLVQEKSNLPVILSTGYADQKLPTHFTSQNHLRLLKKPYSVSDLLYVIRQTLNHQSA</sequence>
<keyword evidence="6" id="KW-1133">Transmembrane helix</keyword>
<feature type="transmembrane region" description="Helical" evidence="6">
    <location>
        <begin position="6"/>
        <end position="25"/>
    </location>
</feature>
<dbReference type="InterPro" id="IPR036097">
    <property type="entry name" value="HisK_dim/P_sf"/>
</dbReference>
<evidence type="ECO:0000259" key="8">
    <source>
        <dbReference type="PROSITE" id="PS50110"/>
    </source>
</evidence>
<dbReference type="PANTHER" id="PTHR43065:SF42">
    <property type="entry name" value="TWO-COMPONENT SENSOR PPRA"/>
    <property type="match status" value="1"/>
</dbReference>
<dbReference type="OrthoDB" id="5287556at2"/>
<accession>A0A5S9IJM6</accession>
<dbReference type="AlphaFoldDB" id="A0A5S9IJM6"/>
<dbReference type="Gene3D" id="3.40.50.2300">
    <property type="match status" value="1"/>
</dbReference>
<comment type="catalytic activity">
    <reaction evidence="1">
        <text>ATP + protein L-histidine = ADP + protein N-phospho-L-histidine.</text>
        <dbReference type="EC" id="2.7.13.3"/>
    </reaction>
</comment>
<keyword evidence="5" id="KW-0175">Coiled coil</keyword>
<dbReference type="InterPro" id="IPR036890">
    <property type="entry name" value="HATPase_C_sf"/>
</dbReference>
<evidence type="ECO:0000256" key="5">
    <source>
        <dbReference type="SAM" id="Coils"/>
    </source>
</evidence>
<evidence type="ECO:0000313" key="9">
    <source>
        <dbReference type="EMBL" id="BBM82601.1"/>
    </source>
</evidence>
<dbReference type="InterPro" id="IPR011006">
    <property type="entry name" value="CheY-like_superfamily"/>
</dbReference>
<dbReference type="PROSITE" id="PS50110">
    <property type="entry name" value="RESPONSE_REGULATORY"/>
    <property type="match status" value="1"/>
</dbReference>
<dbReference type="SMART" id="SM00387">
    <property type="entry name" value="HATPase_c"/>
    <property type="match status" value="1"/>
</dbReference>
<evidence type="ECO:0000256" key="2">
    <source>
        <dbReference type="ARBA" id="ARBA00012438"/>
    </source>
</evidence>
<keyword evidence="6" id="KW-0472">Membrane</keyword>
<dbReference type="InterPro" id="IPR005467">
    <property type="entry name" value="His_kinase_dom"/>
</dbReference>
<dbReference type="SUPFAM" id="SSF55874">
    <property type="entry name" value="ATPase domain of HSP90 chaperone/DNA topoisomerase II/histidine kinase"/>
    <property type="match status" value="1"/>
</dbReference>
<keyword evidence="9" id="KW-0418">Kinase</keyword>
<feature type="domain" description="Response regulatory" evidence="8">
    <location>
        <begin position="329"/>
        <end position="445"/>
    </location>
</feature>
<dbReference type="KEGG" id="uam:UABAM_00944"/>
<keyword evidence="9" id="KW-0808">Transferase</keyword>
<evidence type="ECO:0000259" key="7">
    <source>
        <dbReference type="PROSITE" id="PS50109"/>
    </source>
</evidence>
<dbReference type="PANTHER" id="PTHR43065">
    <property type="entry name" value="SENSOR HISTIDINE KINASE"/>
    <property type="match status" value="1"/>
</dbReference>
<dbReference type="RefSeq" id="WP_151966837.1">
    <property type="nucleotide sequence ID" value="NZ_AP019860.1"/>
</dbReference>
<evidence type="ECO:0000256" key="6">
    <source>
        <dbReference type="SAM" id="Phobius"/>
    </source>
</evidence>
<protein>
    <recommendedName>
        <fullName evidence="2">histidine kinase</fullName>
        <ecNumber evidence="2">2.7.13.3</ecNumber>
    </recommendedName>
</protein>
<feature type="modified residue" description="4-aspartylphosphate" evidence="4">
    <location>
        <position position="380"/>
    </location>
</feature>
<organism evidence="9 10">
    <name type="scientific">Uabimicrobium amorphum</name>
    <dbReference type="NCBI Taxonomy" id="2596890"/>
    <lineage>
        <taxon>Bacteria</taxon>
        <taxon>Pseudomonadati</taxon>
        <taxon>Planctomycetota</taxon>
        <taxon>Candidatus Uabimicrobiia</taxon>
        <taxon>Candidatus Uabimicrobiales</taxon>
        <taxon>Candidatus Uabimicrobiaceae</taxon>
        <taxon>Candidatus Uabimicrobium</taxon>
    </lineage>
</organism>
<evidence type="ECO:0000256" key="4">
    <source>
        <dbReference type="PROSITE-ProRule" id="PRU00169"/>
    </source>
</evidence>
<gene>
    <name evidence="9" type="ORF">UABAM_00944</name>
</gene>
<dbReference type="InterPro" id="IPR003661">
    <property type="entry name" value="HisK_dim/P_dom"/>
</dbReference>
<evidence type="ECO:0000256" key="3">
    <source>
        <dbReference type="ARBA" id="ARBA00022553"/>
    </source>
</evidence>
<dbReference type="PROSITE" id="PS50109">
    <property type="entry name" value="HIS_KIN"/>
    <property type="match status" value="1"/>
</dbReference>
<dbReference type="Gene3D" id="1.10.287.130">
    <property type="match status" value="1"/>
</dbReference>
<keyword evidence="10" id="KW-1185">Reference proteome</keyword>
<dbReference type="PRINTS" id="PR00344">
    <property type="entry name" value="BCTRLSENSOR"/>
</dbReference>
<dbReference type="Pfam" id="PF00512">
    <property type="entry name" value="HisKA"/>
    <property type="match status" value="1"/>
</dbReference>
<dbReference type="EMBL" id="AP019860">
    <property type="protein sequence ID" value="BBM82601.1"/>
    <property type="molecule type" value="Genomic_DNA"/>
</dbReference>